<comment type="pathway">
    <text evidence="1">Cofactor biosynthesis; riboflavin biosynthesis.</text>
</comment>
<protein>
    <submittedName>
        <fullName evidence="5">Riboflavin biosynthesis pyrimidine reductase</fullName>
    </submittedName>
</protein>
<evidence type="ECO:0000256" key="3">
    <source>
        <dbReference type="ARBA" id="ARBA00023002"/>
    </source>
</evidence>
<dbReference type="SUPFAM" id="SSF53597">
    <property type="entry name" value="Dihydrofolate reductase-like"/>
    <property type="match status" value="1"/>
</dbReference>
<dbReference type="Proteomes" id="UP000256941">
    <property type="component" value="Unassembled WGS sequence"/>
</dbReference>
<evidence type="ECO:0000313" key="5">
    <source>
        <dbReference type="EMBL" id="REF73275.1"/>
    </source>
</evidence>
<comment type="caution">
    <text evidence="5">The sequence shown here is derived from an EMBL/GenBank/DDBJ whole genome shotgun (WGS) entry which is preliminary data.</text>
</comment>
<dbReference type="EMBL" id="QTUJ01000001">
    <property type="protein sequence ID" value="REF73275.1"/>
    <property type="molecule type" value="Genomic_DNA"/>
</dbReference>
<reference evidence="5 6" key="1">
    <citation type="submission" date="2018-08" db="EMBL/GenBank/DDBJ databases">
        <title>Genomic Encyclopedia of Archaeal and Bacterial Type Strains, Phase II (KMG-II): from individual species to whole genera.</title>
        <authorList>
            <person name="Goeker M."/>
        </authorList>
    </citation>
    <scope>NUCLEOTIDE SEQUENCE [LARGE SCALE GENOMIC DNA]</scope>
    <source>
        <strain evidence="5 6">DSM 17099</strain>
    </source>
</reference>
<dbReference type="RefSeq" id="WP_116221378.1">
    <property type="nucleotide sequence ID" value="NZ_CP038196.1"/>
</dbReference>
<organism evidence="5 6">
    <name type="scientific">Paracoccus versutus</name>
    <name type="common">Thiobacillus versutus</name>
    <dbReference type="NCBI Taxonomy" id="34007"/>
    <lineage>
        <taxon>Bacteria</taxon>
        <taxon>Pseudomonadati</taxon>
        <taxon>Pseudomonadota</taxon>
        <taxon>Alphaproteobacteria</taxon>
        <taxon>Rhodobacterales</taxon>
        <taxon>Paracoccaceae</taxon>
        <taxon>Paracoccus</taxon>
    </lineage>
</organism>
<dbReference type="AlphaFoldDB" id="A0A3D9XS99"/>
<evidence type="ECO:0000259" key="4">
    <source>
        <dbReference type="Pfam" id="PF01872"/>
    </source>
</evidence>
<dbReference type="PANTHER" id="PTHR38011">
    <property type="entry name" value="DIHYDROFOLATE REDUCTASE FAMILY PROTEIN (AFU_ORTHOLOGUE AFUA_8G06820)"/>
    <property type="match status" value="1"/>
</dbReference>
<dbReference type="Gene3D" id="3.40.430.10">
    <property type="entry name" value="Dihydrofolate Reductase, subunit A"/>
    <property type="match status" value="1"/>
</dbReference>
<dbReference type="InterPro" id="IPR002734">
    <property type="entry name" value="RibDG_C"/>
</dbReference>
<proteinExistence type="predicted"/>
<keyword evidence="3" id="KW-0560">Oxidoreductase</keyword>
<gene>
    <name evidence="5" type="ORF">BDD41_1819</name>
</gene>
<keyword evidence="2" id="KW-0521">NADP</keyword>
<sequence length="248" mass="27132">MTRPRVFIHTHMSLDGKIVGAYLPTEVGVASQRQYYELVLGPDRAFDRHKGWLCGRVSSDDNFTHYRTPDLDEAASPVPDGDFITVADAPMYYFSVDPSGVLAWETNSITYFETTAHVVEILSGRASNAYKDFLRRKGVSYIVAGGNQLDLEEAVRKIGEIFGVQEIMLGGGGSLNWSFIRAGLCDEVSIVMTPAADGTKGAQTLFEANERYATPLPTAFKLKGMKPLADGSIWLRYDVIGPIPKAGG</sequence>
<dbReference type="InterPro" id="IPR024072">
    <property type="entry name" value="DHFR-like_dom_sf"/>
</dbReference>
<dbReference type="InterPro" id="IPR050765">
    <property type="entry name" value="Riboflavin_Biosynth_HTPR"/>
</dbReference>
<name>A0A3D9XS99_PARVE</name>
<feature type="domain" description="Bacterial bifunctional deaminase-reductase C-terminal" evidence="4">
    <location>
        <begin position="131"/>
        <end position="228"/>
    </location>
</feature>
<dbReference type="GO" id="GO:0008703">
    <property type="term" value="F:5-amino-6-(5-phosphoribosylamino)uracil reductase activity"/>
    <property type="evidence" value="ECO:0007669"/>
    <property type="project" value="InterPro"/>
</dbReference>
<evidence type="ECO:0000313" key="6">
    <source>
        <dbReference type="Proteomes" id="UP000256941"/>
    </source>
</evidence>
<dbReference type="GO" id="GO:0009231">
    <property type="term" value="P:riboflavin biosynthetic process"/>
    <property type="evidence" value="ECO:0007669"/>
    <property type="project" value="InterPro"/>
</dbReference>
<accession>A0A3D9XS99</accession>
<evidence type="ECO:0000256" key="2">
    <source>
        <dbReference type="ARBA" id="ARBA00022857"/>
    </source>
</evidence>
<dbReference type="Pfam" id="PF01872">
    <property type="entry name" value="RibD_C"/>
    <property type="match status" value="1"/>
</dbReference>
<evidence type="ECO:0000256" key="1">
    <source>
        <dbReference type="ARBA" id="ARBA00005104"/>
    </source>
</evidence>
<dbReference type="PANTHER" id="PTHR38011:SF7">
    <property type="entry name" value="2,5-DIAMINO-6-RIBOSYLAMINO-4(3H)-PYRIMIDINONE 5'-PHOSPHATE REDUCTASE"/>
    <property type="match status" value="1"/>
</dbReference>